<sequence length="66" mass="6641">CHIKQMNPTGATTASTNGTTATTTEAFAGTTPPGDGSPLRGDSCVIITRTATSPRGFSRNMAAARG</sequence>
<dbReference type="Proteomes" id="UP001280581">
    <property type="component" value="Unassembled WGS sequence"/>
</dbReference>
<proteinExistence type="predicted"/>
<organism evidence="2 3">
    <name type="scientific">Pseudopithomyces chartarum</name>
    <dbReference type="NCBI Taxonomy" id="1892770"/>
    <lineage>
        <taxon>Eukaryota</taxon>
        <taxon>Fungi</taxon>
        <taxon>Dikarya</taxon>
        <taxon>Ascomycota</taxon>
        <taxon>Pezizomycotina</taxon>
        <taxon>Dothideomycetes</taxon>
        <taxon>Pleosporomycetidae</taxon>
        <taxon>Pleosporales</taxon>
        <taxon>Massarineae</taxon>
        <taxon>Didymosphaeriaceae</taxon>
        <taxon>Pseudopithomyces</taxon>
    </lineage>
</organism>
<accession>A0AAN6LR74</accession>
<evidence type="ECO:0000256" key="1">
    <source>
        <dbReference type="SAM" id="MobiDB-lite"/>
    </source>
</evidence>
<name>A0AAN6LR74_9PLEO</name>
<keyword evidence="3" id="KW-1185">Reference proteome</keyword>
<feature type="compositionally biased region" description="Low complexity" evidence="1">
    <location>
        <begin position="9"/>
        <end position="31"/>
    </location>
</feature>
<dbReference type="AlphaFoldDB" id="A0AAN6LR74"/>
<feature type="region of interest" description="Disordered" evidence="1">
    <location>
        <begin position="1"/>
        <end position="42"/>
    </location>
</feature>
<evidence type="ECO:0000313" key="2">
    <source>
        <dbReference type="EMBL" id="KAK3197573.1"/>
    </source>
</evidence>
<gene>
    <name evidence="2" type="ORF">GRF29_216g652684</name>
</gene>
<reference evidence="2 3" key="1">
    <citation type="submission" date="2021-02" db="EMBL/GenBank/DDBJ databases">
        <title>Genome assembly of Pseudopithomyces chartarum.</title>
        <authorList>
            <person name="Jauregui R."/>
            <person name="Singh J."/>
            <person name="Voisey C."/>
        </authorList>
    </citation>
    <scope>NUCLEOTIDE SEQUENCE [LARGE SCALE GENOMIC DNA]</scope>
    <source>
        <strain evidence="2 3">AGR01</strain>
    </source>
</reference>
<evidence type="ECO:0000313" key="3">
    <source>
        <dbReference type="Proteomes" id="UP001280581"/>
    </source>
</evidence>
<protein>
    <submittedName>
        <fullName evidence="2">Uncharacterized protein</fullName>
    </submittedName>
</protein>
<feature type="non-terminal residue" evidence="2">
    <location>
        <position position="66"/>
    </location>
</feature>
<comment type="caution">
    <text evidence="2">The sequence shown here is derived from an EMBL/GenBank/DDBJ whole genome shotgun (WGS) entry which is preliminary data.</text>
</comment>
<dbReference type="EMBL" id="WVTA01000018">
    <property type="protein sequence ID" value="KAK3197573.1"/>
    <property type="molecule type" value="Genomic_DNA"/>
</dbReference>
<feature type="non-terminal residue" evidence="2">
    <location>
        <position position="1"/>
    </location>
</feature>